<dbReference type="Proteomes" id="UP000253772">
    <property type="component" value="Chromosome c2"/>
</dbReference>
<feature type="transmembrane region" description="Helical" evidence="1">
    <location>
        <begin position="1245"/>
        <end position="1270"/>
    </location>
</feature>
<name>A0A482IW36_9BURK</name>
<proteinExistence type="predicted"/>
<accession>A0A482IW36</accession>
<gene>
    <name evidence="2" type="ORF">DDF84_023310</name>
</gene>
<dbReference type="OrthoDB" id="516973at2"/>
<evidence type="ECO:0000313" key="2">
    <source>
        <dbReference type="EMBL" id="QBP12621.1"/>
    </source>
</evidence>
<feature type="transmembrane region" description="Helical" evidence="1">
    <location>
        <begin position="1282"/>
        <end position="1305"/>
    </location>
</feature>
<keyword evidence="1" id="KW-0812">Transmembrane</keyword>
<keyword evidence="1" id="KW-0472">Membrane</keyword>
<sequence length="1385" mass="146909">MVSRVPRRPTPAAGKTASVKTRVDGPVVIRPIPIPIPLPVAPDPNQNFFDAGRPGQPVVRQDDLLVLRVELNNLTVQRGSPPRLRKTGSGVATLVLHFPPQSIFEQAFAESSPPAVDPPVTLPARARIAGESRIAFAVPDGFDIPYTLEGVLTAVRDLPLAVGANALPPTAAQPPLSFPEWLGGLIAQATGNLTLAQRAALPSITLRNLKLASVQRDTSTLERRQVAPATARRRAALPAIDVRRGVTTDVGLGPILSGLKPRPAEPTAQQTALEVPWRLILSPDADERWHHAVAPVTTPDGHTELWHTQLVAPTDQGTIVPPHPDPNRIVRAVWALAGEGTSKPMQAKFPAAVGELPNPADMPFKAALNDMDRYSIVHLSSNFSRSGYTPAAIPADQLMLSALGAWINVRGIWDGPQSIDLVAWTHRGSMGRDHYVRTVKRGFLWPFGHRAVLVEVTERKFQHGGVPGNAAVLRKRTFIIVRERERSFTETDLRSGTDGRTQLHLQMPLTSVRILSLVTPDLSPVTPTTAPIWPLVGGVPFPFRCEGTDLDGRAIRFDLPMVFMYESIAMDPSTANDTFAKAQTLWDQGLPPGEVPGTGRGATMAPQSITLARSAQPGDTVLEVRELRFGAEAGTGNPTLKAYGQTQQRPAFYPKVVRATVRIPALAQLTGSGDANVVEWNNTYLTSEFGADNKGQVFVSIVPNDPKNKARLDFSAQGDRAGGFVQPNLSPSAVSRLTGPVTGTVNDFVGGRMTGSDAFPGAGLPNLPLLFGCIPLGAVIETVTSLVDTPEQVPRFVSECGSQAELFLNGLAQLYAALTGLAGQTGSAATGGVSAIGSTVADLKQQAATYAPGLVADAQARLDALQAALTALSNAIAPLVNTSIDAAPALPNLATAITAVQSASDQLRATAGATVAGVSLPSGLRQSLVQAANVASALAGDLGTVAALVAEGKALFAALDAILGDPKAFQALLSNPDALFAHLKAVQNALAPLRNTLANFRLLEGAARQTLLNVLDAMMQALAVSDDVLRALLQVLFGDELTIRFNWNPRIVSWPASGPIFHPNDPAGFSVAVEAKVKKSGGGQPKLTVVSSLKHFDLILIGAAGFLELNFEKIEFRVGTADKMNVDVLLNDIKFIGPLSFVETLRDLIPLDGFSDPPYLDISTQGIDAGFNVALPSISVGMFNLSNLALGAGFTVPFIGQPLAVRFNFCTREQPFNLSVCMFGGGGFFGITLDPGGIQLLEASFEFGASISVNLGVASGGVHVMAGIYFRMEQDNCALTGYFRLGGSVSVLGLITASIELYLALAYESQSGKCVGRAQLTIEVEVFLFSTSVTISCERKFAGANGDPTFRELMGLQPALPLTDELALIHDDTEYAWRQYAEAFA</sequence>
<dbReference type="RefSeq" id="WP_024569377.1">
    <property type="nucleotide sequence ID" value="NZ_CP037901.1"/>
</dbReference>
<protein>
    <submittedName>
        <fullName evidence="2">Uncharacterized protein</fullName>
    </submittedName>
</protein>
<organism evidence="2 3">
    <name type="scientific">Cupriavidus metallidurans</name>
    <dbReference type="NCBI Taxonomy" id="119219"/>
    <lineage>
        <taxon>Bacteria</taxon>
        <taxon>Pseudomonadati</taxon>
        <taxon>Pseudomonadota</taxon>
        <taxon>Betaproteobacteria</taxon>
        <taxon>Burkholderiales</taxon>
        <taxon>Burkholderiaceae</taxon>
        <taxon>Cupriavidus</taxon>
    </lineage>
</organism>
<evidence type="ECO:0000313" key="3">
    <source>
        <dbReference type="Proteomes" id="UP000253772"/>
    </source>
</evidence>
<evidence type="ECO:0000256" key="1">
    <source>
        <dbReference type="SAM" id="Phobius"/>
    </source>
</evidence>
<keyword evidence="1" id="KW-1133">Transmembrane helix</keyword>
<reference evidence="2 3" key="1">
    <citation type="submission" date="2019-03" db="EMBL/GenBank/DDBJ databases">
        <title>Comparative insights into the high quality Complete genome sequence of highly metal resistant Cupriavidus metallidurans strain BS1 isolated from a gold-copper mine.</title>
        <authorList>
            <person name="Mazhar H.S."/>
            <person name="Rensing C."/>
        </authorList>
    </citation>
    <scope>NUCLEOTIDE SEQUENCE [LARGE SCALE GENOMIC DNA]</scope>
    <source>
        <strain evidence="2 3">BS1</strain>
    </source>
</reference>
<feature type="transmembrane region" description="Helical" evidence="1">
    <location>
        <begin position="1185"/>
        <end position="1204"/>
    </location>
</feature>
<feature type="transmembrane region" description="Helical" evidence="1">
    <location>
        <begin position="1216"/>
        <end position="1233"/>
    </location>
</feature>
<dbReference type="EMBL" id="CP037901">
    <property type="protein sequence ID" value="QBP12621.1"/>
    <property type="molecule type" value="Genomic_DNA"/>
</dbReference>